<dbReference type="PANTHER" id="PTHR45586">
    <property type="entry name" value="TPR REPEAT-CONTAINING PROTEIN PA4667"/>
    <property type="match status" value="1"/>
</dbReference>
<dbReference type="Pfam" id="PF13432">
    <property type="entry name" value="TPR_16"/>
    <property type="match status" value="1"/>
</dbReference>
<evidence type="ECO:0000256" key="1">
    <source>
        <dbReference type="ARBA" id="ARBA00022737"/>
    </source>
</evidence>
<dbReference type="Proteomes" id="UP000249169">
    <property type="component" value="Unassembled WGS sequence"/>
</dbReference>
<keyword evidence="6" id="KW-1185">Reference proteome</keyword>
<name>A0A328C3N4_9DELT</name>
<evidence type="ECO:0000313" key="6">
    <source>
        <dbReference type="Proteomes" id="UP000249169"/>
    </source>
</evidence>
<dbReference type="PROSITE" id="PS50005">
    <property type="entry name" value="TPR"/>
    <property type="match status" value="1"/>
</dbReference>
<dbReference type="AlphaFoldDB" id="A0A328C3N4"/>
<dbReference type="SUPFAM" id="SSF48452">
    <property type="entry name" value="TPR-like"/>
    <property type="match status" value="3"/>
</dbReference>
<dbReference type="SMART" id="SM00028">
    <property type="entry name" value="TPR"/>
    <property type="match status" value="7"/>
</dbReference>
<evidence type="ECO:0000256" key="3">
    <source>
        <dbReference type="PROSITE-ProRule" id="PRU00339"/>
    </source>
</evidence>
<dbReference type="InterPro" id="IPR051012">
    <property type="entry name" value="CellSynth/LPSAsmb/PSIAsmb"/>
</dbReference>
<accession>A0A328C3N4</accession>
<feature type="region of interest" description="Disordered" evidence="4">
    <location>
        <begin position="892"/>
        <end position="915"/>
    </location>
</feature>
<dbReference type="Pfam" id="PF14559">
    <property type="entry name" value="TPR_19"/>
    <property type="match status" value="2"/>
</dbReference>
<dbReference type="EMBL" id="QHKO01000005">
    <property type="protein sequence ID" value="RAL21644.1"/>
    <property type="molecule type" value="Genomic_DNA"/>
</dbReference>
<evidence type="ECO:0000256" key="4">
    <source>
        <dbReference type="SAM" id="MobiDB-lite"/>
    </source>
</evidence>
<gene>
    <name evidence="5" type="ORF">DL240_12365</name>
</gene>
<feature type="repeat" description="TPR" evidence="3">
    <location>
        <begin position="382"/>
        <end position="415"/>
    </location>
</feature>
<evidence type="ECO:0000313" key="5">
    <source>
        <dbReference type="EMBL" id="RAL21644.1"/>
    </source>
</evidence>
<keyword evidence="1" id="KW-0677">Repeat</keyword>
<evidence type="ECO:0008006" key="7">
    <source>
        <dbReference type="Google" id="ProtNLM"/>
    </source>
</evidence>
<dbReference type="OrthoDB" id="240178at2"/>
<reference evidence="5 6" key="1">
    <citation type="submission" date="2018-05" db="EMBL/GenBank/DDBJ databases">
        <title>Lujinxingia marina gen. nov. sp. nov., a new facultative anaerobic member of the class Deltaproteobacteria, and proposal of Lujinxingaceae fam. nov.</title>
        <authorList>
            <person name="Li C.-M."/>
        </authorList>
    </citation>
    <scope>NUCLEOTIDE SEQUENCE [LARGE SCALE GENOMIC DNA]</scope>
    <source>
        <strain evidence="5 6">B210</strain>
    </source>
</reference>
<dbReference type="RefSeq" id="WP_111730209.1">
    <property type="nucleotide sequence ID" value="NZ_QHKO01000005.1"/>
</dbReference>
<proteinExistence type="predicted"/>
<dbReference type="InterPro" id="IPR011990">
    <property type="entry name" value="TPR-like_helical_dom_sf"/>
</dbReference>
<comment type="caution">
    <text evidence="5">The sequence shown here is derived from an EMBL/GenBank/DDBJ whole genome shotgun (WGS) entry which is preliminary data.</text>
</comment>
<keyword evidence="2 3" id="KW-0802">TPR repeat</keyword>
<organism evidence="5 6">
    <name type="scientific">Lujinxingia litoralis</name>
    <dbReference type="NCBI Taxonomy" id="2211119"/>
    <lineage>
        <taxon>Bacteria</taxon>
        <taxon>Deltaproteobacteria</taxon>
        <taxon>Bradymonadales</taxon>
        <taxon>Lujinxingiaceae</taxon>
        <taxon>Lujinxingia</taxon>
    </lineage>
</organism>
<dbReference type="InterPro" id="IPR019734">
    <property type="entry name" value="TPR_rpt"/>
</dbReference>
<dbReference type="PANTHER" id="PTHR45586:SF1">
    <property type="entry name" value="LIPOPOLYSACCHARIDE ASSEMBLY PROTEIN B"/>
    <property type="match status" value="1"/>
</dbReference>
<sequence length="915" mass="100154">MNRPQRLLAALAVGGLALSILTLTVPEARAQLSIGPESPSVQKRSARLAFDEGRLAEARVLARSHDDADSLLVRARFARWEGDDAGARTMAARAFERAPDEPARARAGAALANLQWFAGDWDDAEALLRSLLAEQPQSMEVRFALGRMLWDRGARPEARQVLEAMAARYNDGLIEDPADLVYVARAMRLIGRLRDANRALGRAARQAPERPDVHLAFAELMLAGYNNAEAEDSLERVLELAPQHPDAHRLMAKIAFFVGGDIPGAEASLQSGRELAPHHPELILLEAELALTLGQWAQTRDLVSQLLTRAPRHAEALGLLAASAYLAGDENAFAEARKAYEGPRAELPDLDVQVAQGAAQNNRHDEAVAFFEQALARDAEHPAALAGLGLALTRTGDEARALTVLREAARQDPFHVRVHNMVQLYESGLRDYVTETLDGGLRLRAHLDQHRPLSAASLPVVEEAHALFSQRYGVQIEPLMLEIYPEPQTFSVRSVGVPQIDPHGICFGDTVLMRSPSDANFNWELVLWHEIAHAYHIRVSQGRVPRWFTEGLAEYETAERDPAYRRFHDDEIARRLQHGGVPALSELGDAFLTGRGGDVVVTYQLASLAVEYIVEIGGREAIDEILRAFAQTPLFEEVAPRVLDMSGAALDQDFDRWLRRRFSALLAQPVVDWGRLGTLARGGDLTELSAAEEDAYHALLAAMQGRADQAQVLIRAARRQAEASGDAGERARVEAILAHALAGLELDEEALQAGWRALDQGLESAELRMALARSAAQREALVEAAVHAEAATSLNPYSAAAWALLEERAGALDDAATVRLARRARFELDPHDPKLAQVIAETADGELQLRAARRRVAIEALSADAHLALARLLAERGKPELARRAYESAALSDPARASTIDQESQRRLTRGMSPR</sequence>
<protein>
    <recommendedName>
        <fullName evidence="7">Tetratricopeptide repeat protein</fullName>
    </recommendedName>
</protein>
<evidence type="ECO:0000256" key="2">
    <source>
        <dbReference type="ARBA" id="ARBA00022803"/>
    </source>
</evidence>
<dbReference type="Gene3D" id="1.25.40.10">
    <property type="entry name" value="Tetratricopeptide repeat domain"/>
    <property type="match status" value="4"/>
</dbReference>